<evidence type="ECO:0000256" key="1">
    <source>
        <dbReference type="SAM" id="Phobius"/>
    </source>
</evidence>
<feature type="transmembrane region" description="Helical" evidence="1">
    <location>
        <begin position="381"/>
        <end position="403"/>
    </location>
</feature>
<dbReference type="Proteomes" id="UP000176678">
    <property type="component" value="Unassembled WGS sequence"/>
</dbReference>
<feature type="transmembrane region" description="Helical" evidence="1">
    <location>
        <begin position="122"/>
        <end position="143"/>
    </location>
</feature>
<proteinExistence type="predicted"/>
<reference evidence="2 3" key="1">
    <citation type="journal article" date="2016" name="Nat. Commun.">
        <title>Thousands of microbial genomes shed light on interconnected biogeochemical processes in an aquifer system.</title>
        <authorList>
            <person name="Anantharaman K."/>
            <person name="Brown C.T."/>
            <person name="Hug L.A."/>
            <person name="Sharon I."/>
            <person name="Castelle C.J."/>
            <person name="Probst A.J."/>
            <person name="Thomas B.C."/>
            <person name="Singh A."/>
            <person name="Wilkins M.J."/>
            <person name="Karaoz U."/>
            <person name="Brodie E.L."/>
            <person name="Williams K.H."/>
            <person name="Hubbard S.S."/>
            <person name="Banfield J.F."/>
        </authorList>
    </citation>
    <scope>NUCLEOTIDE SEQUENCE [LARGE SCALE GENOMIC DNA]</scope>
</reference>
<protein>
    <submittedName>
        <fullName evidence="2">Uncharacterized protein</fullName>
    </submittedName>
</protein>
<feature type="transmembrane region" description="Helical" evidence="1">
    <location>
        <begin position="331"/>
        <end position="351"/>
    </location>
</feature>
<dbReference type="AlphaFoldDB" id="A0A1F7VDW8"/>
<sequence length="590" mass="66498">MKKMIIPAFLFLLFLPYFWRPFALNLNADMGLQLMDVFRMVDARWSMALDPSAAYANPIVQMLVDFHGIFRQLIYFPVFYVLDFFGMGIREATVYGTLLAVGIVITYLNYLFVRVLVGGKKAFWFTTLLSVIPFYALQVKGGWWHVFVYPLLLAGLAAEHRLLQSVIPSEAGEAGRVEGSQFGGTSKRWYFWFCIAASLYLLADTGFVFGGLLFVLYAFIFFIQKGDGLRPVLGNIWRTIRSPWTLLPILVLAGSASVTYVGKTRFGADFGIMARFLEKGGHVGFSGFGVLPHFISQGIGLTGFILFPAMLIAMLSVILSPDRNRGEGSHNDPLVTTLVIYFFATFILLLFAGGSGAAVYELYIPGLILLVYAFSRFKKAWIQNVFMTGIAAVTVFQTVAYNFEIKPPQFLVRSYSFIRPNDACVTLWCPWHFSEPKNLGVTTAAFVLRDYLDVTPVPFTSMQENFYDKPKEIFFYSNYQQGPSMSIGRRISYTPEDIAAARIILAFTPEVSARAPGAIEKEKNQAVWDFLTAHPEYRKVATVTQDGAEMIIIFERDATHEERVFSVEEYDAKFNARYGHLRDIGFIDLG</sequence>
<feature type="transmembrane region" description="Helical" evidence="1">
    <location>
        <begin position="244"/>
        <end position="262"/>
    </location>
</feature>
<feature type="transmembrane region" description="Helical" evidence="1">
    <location>
        <begin position="190"/>
        <end position="223"/>
    </location>
</feature>
<dbReference type="EMBL" id="MGES01000031">
    <property type="protein sequence ID" value="OGL88709.1"/>
    <property type="molecule type" value="Genomic_DNA"/>
</dbReference>
<feature type="transmembrane region" description="Helical" evidence="1">
    <location>
        <begin position="294"/>
        <end position="319"/>
    </location>
</feature>
<name>A0A1F7VDW8_9BACT</name>
<keyword evidence="1" id="KW-0812">Transmembrane</keyword>
<organism evidence="2 3">
    <name type="scientific">Candidatus Uhrbacteria bacterium RIFCSPLOWO2_02_FULL_51_9</name>
    <dbReference type="NCBI Taxonomy" id="1802410"/>
    <lineage>
        <taxon>Bacteria</taxon>
        <taxon>Candidatus Uhriibacteriota</taxon>
    </lineage>
</organism>
<keyword evidence="1" id="KW-1133">Transmembrane helix</keyword>
<gene>
    <name evidence="2" type="ORF">A3H75_00515</name>
</gene>
<keyword evidence="1" id="KW-0472">Membrane</keyword>
<feature type="transmembrane region" description="Helical" evidence="1">
    <location>
        <begin position="357"/>
        <end position="374"/>
    </location>
</feature>
<feature type="transmembrane region" description="Helical" evidence="1">
    <location>
        <begin position="92"/>
        <end position="110"/>
    </location>
</feature>
<comment type="caution">
    <text evidence="2">The sequence shown here is derived from an EMBL/GenBank/DDBJ whole genome shotgun (WGS) entry which is preliminary data.</text>
</comment>
<evidence type="ECO:0000313" key="2">
    <source>
        <dbReference type="EMBL" id="OGL88709.1"/>
    </source>
</evidence>
<evidence type="ECO:0000313" key="3">
    <source>
        <dbReference type="Proteomes" id="UP000176678"/>
    </source>
</evidence>
<accession>A0A1F7VDW8</accession>
<dbReference type="STRING" id="1802410.A3H75_00515"/>